<reference evidence="3 4" key="1">
    <citation type="submission" date="2016-11" db="EMBL/GenBank/DDBJ databases">
        <authorList>
            <person name="Varghese N."/>
            <person name="Submissions S."/>
        </authorList>
    </citation>
    <scope>NUCLEOTIDE SEQUENCE [LARGE SCALE GENOMIC DNA]</scope>
    <source>
        <strain evidence="3 4">DSM 15287</strain>
    </source>
</reference>
<dbReference type="SUPFAM" id="SSF50104">
    <property type="entry name" value="Translation proteins SH3-like domain"/>
    <property type="match status" value="1"/>
</dbReference>
<dbReference type="InterPro" id="IPR008991">
    <property type="entry name" value="Translation_prot_SH3-like_sf"/>
</dbReference>
<evidence type="ECO:0000256" key="1">
    <source>
        <dbReference type="ARBA" id="ARBA00022980"/>
    </source>
</evidence>
<keyword evidence="4" id="KW-1185">Reference proteome</keyword>
<dbReference type="RefSeq" id="WP_149736047.1">
    <property type="nucleotide sequence ID" value="NZ_FQZD01000042.1"/>
</dbReference>
<protein>
    <recommendedName>
        <fullName evidence="5">Ribosomal protein L14E/L6E/L27E</fullName>
    </recommendedName>
</protein>
<dbReference type="AlphaFoldDB" id="A0A1M6MK32"/>
<sequence>MLDDKQVVLGQLVTSIAGRDCGTGYLVVAIDSSSYIHVTNGRNHPIAKPKKKNIRHVKVLQPVATVLTKKLAEGETVTDEAVRQAIACFSEPDIL</sequence>
<name>A0A1M6MK32_9FIRM</name>
<evidence type="ECO:0008006" key="5">
    <source>
        <dbReference type="Google" id="ProtNLM"/>
    </source>
</evidence>
<keyword evidence="1" id="KW-0689">Ribosomal protein</keyword>
<organism evidence="3 4">
    <name type="scientific">Propionispora hippei DSM 15287</name>
    <dbReference type="NCBI Taxonomy" id="1123003"/>
    <lineage>
        <taxon>Bacteria</taxon>
        <taxon>Bacillati</taxon>
        <taxon>Bacillota</taxon>
        <taxon>Negativicutes</taxon>
        <taxon>Selenomonadales</taxon>
        <taxon>Sporomusaceae</taxon>
        <taxon>Propionispora</taxon>
    </lineage>
</organism>
<accession>A0A1M6MK32</accession>
<keyword evidence="2" id="KW-0687">Ribonucleoprotein</keyword>
<evidence type="ECO:0000313" key="3">
    <source>
        <dbReference type="EMBL" id="SHJ83855.1"/>
    </source>
</evidence>
<proteinExistence type="predicted"/>
<gene>
    <name evidence="3" type="ORF">SAMN02745170_03462</name>
</gene>
<dbReference type="Proteomes" id="UP000322917">
    <property type="component" value="Unassembled WGS sequence"/>
</dbReference>
<evidence type="ECO:0000256" key="2">
    <source>
        <dbReference type="ARBA" id="ARBA00023274"/>
    </source>
</evidence>
<dbReference type="OrthoDB" id="1683515at2"/>
<dbReference type="EMBL" id="FQZD01000042">
    <property type="protein sequence ID" value="SHJ83855.1"/>
    <property type="molecule type" value="Genomic_DNA"/>
</dbReference>
<dbReference type="InterPro" id="IPR041985">
    <property type="entry name" value="Ribosomal_eL14_KOW"/>
</dbReference>
<dbReference type="CDD" id="cd06088">
    <property type="entry name" value="KOW_RPL14"/>
    <property type="match status" value="1"/>
</dbReference>
<dbReference type="GO" id="GO:0005840">
    <property type="term" value="C:ribosome"/>
    <property type="evidence" value="ECO:0007669"/>
    <property type="project" value="UniProtKB-KW"/>
</dbReference>
<dbReference type="GO" id="GO:1990904">
    <property type="term" value="C:ribonucleoprotein complex"/>
    <property type="evidence" value="ECO:0007669"/>
    <property type="project" value="UniProtKB-KW"/>
</dbReference>
<evidence type="ECO:0000313" key="4">
    <source>
        <dbReference type="Proteomes" id="UP000322917"/>
    </source>
</evidence>